<dbReference type="PANTHER" id="PTHR39087:SF2">
    <property type="entry name" value="UPF0104 MEMBRANE PROTEIN MJ1595"/>
    <property type="match status" value="1"/>
</dbReference>
<name>A0ABY6J7D8_9BACT</name>
<dbReference type="RefSeq" id="WP_264283020.1">
    <property type="nucleotide sequence ID" value="NZ_CP107006.1"/>
</dbReference>
<dbReference type="EMBL" id="CP107006">
    <property type="protein sequence ID" value="UYQ95251.1"/>
    <property type="molecule type" value="Genomic_DNA"/>
</dbReference>
<feature type="transmembrane region" description="Helical" evidence="6">
    <location>
        <begin position="261"/>
        <end position="284"/>
    </location>
</feature>
<keyword evidence="2" id="KW-1003">Cell membrane</keyword>
<comment type="subcellular location">
    <subcellularLocation>
        <location evidence="1">Cell membrane</location>
        <topology evidence="1">Multi-pass membrane protein</topology>
    </subcellularLocation>
</comment>
<evidence type="ECO:0000256" key="2">
    <source>
        <dbReference type="ARBA" id="ARBA00022475"/>
    </source>
</evidence>
<dbReference type="Pfam" id="PF03706">
    <property type="entry name" value="LPG_synthase_TM"/>
    <property type="match status" value="1"/>
</dbReference>
<keyword evidence="5 6" id="KW-0472">Membrane</keyword>
<evidence type="ECO:0000313" key="7">
    <source>
        <dbReference type="EMBL" id="UYQ95251.1"/>
    </source>
</evidence>
<evidence type="ECO:0000256" key="5">
    <source>
        <dbReference type="ARBA" id="ARBA00023136"/>
    </source>
</evidence>
<organism evidence="7 8">
    <name type="scientific">Chitinophaga horti</name>
    <dbReference type="NCBI Taxonomy" id="2920382"/>
    <lineage>
        <taxon>Bacteria</taxon>
        <taxon>Pseudomonadati</taxon>
        <taxon>Bacteroidota</taxon>
        <taxon>Chitinophagia</taxon>
        <taxon>Chitinophagales</taxon>
        <taxon>Chitinophagaceae</taxon>
        <taxon>Chitinophaga</taxon>
    </lineage>
</organism>
<gene>
    <name evidence="7" type="ORF">MKQ68_09095</name>
</gene>
<dbReference type="Proteomes" id="UP001162741">
    <property type="component" value="Chromosome"/>
</dbReference>
<sequence length="336" mass="37517">MPKLLKNILQSAFFLGIGVLLIWWALRPLTPEQRTDIKNAIFNANYWPIIPAFIIGVFSHLSRAIRWKLLMQPLGYKPRTSSTFYAVMIGYLANLAVPRLGEIARCGILARYEKIPADKLIGTMIAERAVDLICLIIVMFVSVLVQIDIIGAFFSTKIWTPLSNSIMNANGAQLVFKLGIAAVVIFVIYLLLKRFARSKAAIKLKALLRGVMEGILSIGRMKNKWLFLLHTLLIWVLYFSMLYAGFFCMEETNDLGPKACLALLSFGSIAMIITPGGIGAYPILVQQTLLLYNINETSGYAFGWIVWGAQTLLTFVLGIYSLLGLTLRKKQETVTA</sequence>
<keyword evidence="3 6" id="KW-0812">Transmembrane</keyword>
<evidence type="ECO:0000256" key="3">
    <source>
        <dbReference type="ARBA" id="ARBA00022692"/>
    </source>
</evidence>
<evidence type="ECO:0000313" key="8">
    <source>
        <dbReference type="Proteomes" id="UP001162741"/>
    </source>
</evidence>
<feature type="transmembrane region" description="Helical" evidence="6">
    <location>
        <begin position="7"/>
        <end position="26"/>
    </location>
</feature>
<feature type="transmembrane region" description="Helical" evidence="6">
    <location>
        <begin position="227"/>
        <end position="249"/>
    </location>
</feature>
<proteinExistence type="predicted"/>
<accession>A0ABY6J7D8</accession>
<dbReference type="InterPro" id="IPR022791">
    <property type="entry name" value="L-PG_synthase/AglD"/>
</dbReference>
<dbReference type="PANTHER" id="PTHR39087">
    <property type="entry name" value="UPF0104 MEMBRANE PROTEIN MJ1595"/>
    <property type="match status" value="1"/>
</dbReference>
<keyword evidence="4 6" id="KW-1133">Transmembrane helix</keyword>
<keyword evidence="8" id="KW-1185">Reference proteome</keyword>
<feature type="transmembrane region" description="Helical" evidence="6">
    <location>
        <begin position="129"/>
        <end position="154"/>
    </location>
</feature>
<evidence type="ECO:0000256" key="1">
    <source>
        <dbReference type="ARBA" id="ARBA00004651"/>
    </source>
</evidence>
<evidence type="ECO:0000256" key="6">
    <source>
        <dbReference type="SAM" id="Phobius"/>
    </source>
</evidence>
<feature type="transmembrane region" description="Helical" evidence="6">
    <location>
        <begin position="304"/>
        <end position="323"/>
    </location>
</feature>
<dbReference type="NCBIfam" id="TIGR00374">
    <property type="entry name" value="flippase-like domain"/>
    <property type="match status" value="1"/>
</dbReference>
<evidence type="ECO:0000256" key="4">
    <source>
        <dbReference type="ARBA" id="ARBA00022989"/>
    </source>
</evidence>
<protein>
    <submittedName>
        <fullName evidence="7">Flippase-like domain-containing protein</fullName>
    </submittedName>
</protein>
<feature type="transmembrane region" description="Helical" evidence="6">
    <location>
        <begin position="174"/>
        <end position="192"/>
    </location>
</feature>
<reference evidence="7" key="1">
    <citation type="submission" date="2022-10" db="EMBL/GenBank/DDBJ databases">
        <title>Chitinophaga sp. nov., isolated from soil.</title>
        <authorList>
            <person name="Jeon C.O."/>
        </authorList>
    </citation>
    <scope>NUCLEOTIDE SEQUENCE</scope>
    <source>
        <strain evidence="7">R8</strain>
    </source>
</reference>
<feature type="transmembrane region" description="Helical" evidence="6">
    <location>
        <begin position="46"/>
        <end position="65"/>
    </location>
</feature>